<protein>
    <submittedName>
        <fullName evidence="1">Unannotated protein</fullName>
    </submittedName>
</protein>
<dbReference type="SUPFAM" id="SSF101478">
    <property type="entry name" value="ADP-ribosylglycohydrolase"/>
    <property type="match status" value="1"/>
</dbReference>
<dbReference type="Pfam" id="PF03747">
    <property type="entry name" value="ADP_ribosyl_GH"/>
    <property type="match status" value="1"/>
</dbReference>
<dbReference type="InterPro" id="IPR036705">
    <property type="entry name" value="Ribosyl_crysJ1_sf"/>
</dbReference>
<sequence>MLLKLSGLRIRSKTCGVFLGGLIGDAVGAPLNHRHYSISDADIVAAFYLPGGGMLDLKPAQITDEGELMLVLAHTLSSMEDRTVFPLDDVARAYSAWYRTKPPDIMRQCEAAFRGRSGGEAAAQMRRSVARLYAESTANSLLTRAAVIAIWSPLESVTLNIRKDASLTHPNRVAQDVAAIYGVAITLLIRGYAPASVLSAIDEYLSFSDIVPQVRIWYRENSRVWPEDCREDRNSIMHGFVLSFYSLRRIAEPVAEEDGFDSYESIIKKVLKCGGNTDSNAATVGAMIGAIYEPSPELVEKVEGAKTGRPSFCRSSSAREVADILSAGY</sequence>
<dbReference type="InterPro" id="IPR050792">
    <property type="entry name" value="ADP-ribosylglycohydrolase"/>
</dbReference>
<dbReference type="Gene3D" id="1.10.4080.10">
    <property type="entry name" value="ADP-ribosylation/Crystallin J1"/>
    <property type="match status" value="1"/>
</dbReference>
<dbReference type="PANTHER" id="PTHR16222">
    <property type="entry name" value="ADP-RIBOSYLGLYCOHYDROLASE"/>
    <property type="match status" value="1"/>
</dbReference>
<name>A0A6J6F5C7_9ZZZZ</name>
<organism evidence="1">
    <name type="scientific">freshwater metagenome</name>
    <dbReference type="NCBI Taxonomy" id="449393"/>
    <lineage>
        <taxon>unclassified sequences</taxon>
        <taxon>metagenomes</taxon>
        <taxon>ecological metagenomes</taxon>
    </lineage>
</organism>
<dbReference type="InterPro" id="IPR005502">
    <property type="entry name" value="Ribosyl_crysJ1"/>
</dbReference>
<proteinExistence type="predicted"/>
<dbReference type="PANTHER" id="PTHR16222:SF35">
    <property type="entry name" value="ADP-RIBOSYLGLYCOHYDROLASE"/>
    <property type="match status" value="1"/>
</dbReference>
<evidence type="ECO:0000313" key="1">
    <source>
        <dbReference type="EMBL" id="CAB4584092.1"/>
    </source>
</evidence>
<gene>
    <name evidence="1" type="ORF">UFOPK1726_01111</name>
</gene>
<accession>A0A6J6F5C7</accession>
<dbReference type="AlphaFoldDB" id="A0A6J6F5C7"/>
<dbReference type="EMBL" id="CAEZTT010000160">
    <property type="protein sequence ID" value="CAB4584092.1"/>
    <property type="molecule type" value="Genomic_DNA"/>
</dbReference>
<reference evidence="1" key="1">
    <citation type="submission" date="2020-05" db="EMBL/GenBank/DDBJ databases">
        <authorList>
            <person name="Chiriac C."/>
            <person name="Salcher M."/>
            <person name="Ghai R."/>
            <person name="Kavagutti S V."/>
        </authorList>
    </citation>
    <scope>NUCLEOTIDE SEQUENCE</scope>
</reference>